<sequence length="136" mass="15265">MNAGGSVAWYHEVSVVDRHPNRAFQIGSKNAVFTPSCGSQSGQDYYEYYKEGEETEGQLGSDLVEQLQFPSSLDKLLDLLYPEYRLLQQCLHRKAALIPNEPEHEEAAWGYVKEAPLYAGGMTEESLRSKALKPPL</sequence>
<gene>
    <name evidence="1" type="ORF">EOD39_16873</name>
</gene>
<evidence type="ECO:0000313" key="1">
    <source>
        <dbReference type="EMBL" id="RXM95442.1"/>
    </source>
</evidence>
<accession>A0A444V4V8</accession>
<reference evidence="1 2" key="1">
    <citation type="submission" date="2019-01" db="EMBL/GenBank/DDBJ databases">
        <title>Draft Genome and Complete Hox-Cluster Characterization of the Sterlet Sturgeon (Acipenser ruthenus).</title>
        <authorList>
            <person name="Wei Q."/>
        </authorList>
    </citation>
    <scope>NUCLEOTIDE SEQUENCE [LARGE SCALE GENOMIC DNA]</scope>
    <source>
        <strain evidence="1">WHYD16114868_AA</strain>
        <tissue evidence="1">Blood</tissue>
    </source>
</reference>
<dbReference type="EMBL" id="SCEB01002385">
    <property type="protein sequence ID" value="RXM95442.1"/>
    <property type="molecule type" value="Genomic_DNA"/>
</dbReference>
<proteinExistence type="predicted"/>
<protein>
    <submittedName>
        <fullName evidence="1">Uncharacterized protein</fullName>
    </submittedName>
</protein>
<dbReference type="AlphaFoldDB" id="A0A444V4V8"/>
<name>A0A444V4V8_ACIRT</name>
<keyword evidence="2" id="KW-1185">Reference proteome</keyword>
<evidence type="ECO:0000313" key="2">
    <source>
        <dbReference type="Proteomes" id="UP000289886"/>
    </source>
</evidence>
<comment type="caution">
    <text evidence="1">The sequence shown here is derived from an EMBL/GenBank/DDBJ whole genome shotgun (WGS) entry which is preliminary data.</text>
</comment>
<organism evidence="1 2">
    <name type="scientific">Acipenser ruthenus</name>
    <name type="common">Sterlet sturgeon</name>
    <dbReference type="NCBI Taxonomy" id="7906"/>
    <lineage>
        <taxon>Eukaryota</taxon>
        <taxon>Metazoa</taxon>
        <taxon>Chordata</taxon>
        <taxon>Craniata</taxon>
        <taxon>Vertebrata</taxon>
        <taxon>Euteleostomi</taxon>
        <taxon>Actinopterygii</taxon>
        <taxon>Chondrostei</taxon>
        <taxon>Acipenseriformes</taxon>
        <taxon>Acipenseridae</taxon>
        <taxon>Acipenser</taxon>
    </lineage>
</organism>
<dbReference type="Proteomes" id="UP000289886">
    <property type="component" value="Unassembled WGS sequence"/>
</dbReference>